<dbReference type="Gene3D" id="1.10.238.20">
    <property type="entry name" value="Pheromone/general odorant binding protein domain"/>
    <property type="match status" value="1"/>
</dbReference>
<evidence type="ECO:0000313" key="2">
    <source>
        <dbReference type="EMBL" id="AIX97061.1"/>
    </source>
</evidence>
<proteinExistence type="evidence at transcript level"/>
<protein>
    <submittedName>
        <fullName evidence="2">Odorant-binding protein 15</fullName>
    </submittedName>
</protein>
<dbReference type="InterPro" id="IPR006170">
    <property type="entry name" value="PBP/GOBP"/>
</dbReference>
<dbReference type="Pfam" id="PF01395">
    <property type="entry name" value="PBP_GOBP"/>
    <property type="match status" value="1"/>
</dbReference>
<gene>
    <name evidence="2" type="primary">obp15</name>
</gene>
<evidence type="ECO:0000256" key="1">
    <source>
        <dbReference type="SAM" id="SignalP"/>
    </source>
</evidence>
<dbReference type="AlphaFoldDB" id="A0A1I9HZQ3"/>
<dbReference type="CDD" id="cd23992">
    <property type="entry name" value="PBP_GOBP"/>
    <property type="match status" value="1"/>
</dbReference>
<keyword evidence="1" id="KW-0732">Signal</keyword>
<dbReference type="EMBL" id="KF984178">
    <property type="protein sequence ID" value="AIX97061.1"/>
    <property type="molecule type" value="mRNA"/>
</dbReference>
<dbReference type="PANTHER" id="PTHR21364">
    <property type="entry name" value="GENERAL ODORANT-BINDING PROTEIN 19A"/>
    <property type="match status" value="1"/>
</dbReference>
<organism evidence="2">
    <name type="scientific">Dastarcus helophoroides</name>
    <dbReference type="NCBI Taxonomy" id="1169899"/>
    <lineage>
        <taxon>Eukaryota</taxon>
        <taxon>Metazoa</taxon>
        <taxon>Ecdysozoa</taxon>
        <taxon>Arthropoda</taxon>
        <taxon>Hexapoda</taxon>
        <taxon>Insecta</taxon>
        <taxon>Pterygota</taxon>
        <taxon>Neoptera</taxon>
        <taxon>Endopterygota</taxon>
        <taxon>Coleoptera</taxon>
        <taxon>Polyphaga</taxon>
        <taxon>Cucujiformia</taxon>
        <taxon>Coccinelloidea</taxon>
        <taxon>Bothrideridae</taxon>
        <taxon>Dastarcus</taxon>
    </lineage>
</organism>
<dbReference type="GO" id="GO:0005549">
    <property type="term" value="F:odorant binding"/>
    <property type="evidence" value="ECO:0007669"/>
    <property type="project" value="InterPro"/>
</dbReference>
<dbReference type="SMART" id="SM00708">
    <property type="entry name" value="PhBP"/>
    <property type="match status" value="1"/>
</dbReference>
<dbReference type="PANTHER" id="PTHR21364:SF2">
    <property type="entry name" value="GENERAL ODORANT-BINDING PROTEIN 19A"/>
    <property type="match status" value="1"/>
</dbReference>
<feature type="signal peptide" evidence="1">
    <location>
        <begin position="1"/>
        <end position="19"/>
    </location>
</feature>
<name>A0A1I9HZQ3_9CUCU</name>
<accession>A0A1I9HZQ3</accession>
<feature type="chain" id="PRO_5012701138" evidence="1">
    <location>
        <begin position="20"/>
        <end position="142"/>
    </location>
</feature>
<sequence length="142" mass="15518">MKALLLIYVYLACTGLSKAAMTEAQYKAGAKLIRKTCISKSKVDAGKVEALRKGEWPEEKALMCYLYCVLASYKVVTPENTLDVENGVKALNAQAPESIRDAAIISTKNCKDSAKTTSDKCKAAYEISSCVYNDNPANYFLP</sequence>
<dbReference type="InterPro" id="IPR036728">
    <property type="entry name" value="PBP_GOBP_sf"/>
</dbReference>
<dbReference type="SUPFAM" id="SSF47565">
    <property type="entry name" value="Insect pheromone/odorant-binding proteins"/>
    <property type="match status" value="1"/>
</dbReference>
<reference evidence="2" key="2">
    <citation type="journal article" date="2014" name="Comp. Biochem. Physiol. Part D Genomics Proteomics">
        <title>Analysis of chemosensory gene families in the beetle Monochamus alternatus and its parasitoid Dastarcus helophoroides.</title>
        <authorList>
            <person name="Wang J."/>
            <person name="Li D.Z."/>
            <person name="Min S.F."/>
            <person name="Mi F."/>
            <person name="Zhou S.S."/>
            <person name="Wang M.Q."/>
        </authorList>
    </citation>
    <scope>NUCLEOTIDE SEQUENCE</scope>
</reference>
<reference evidence="2" key="1">
    <citation type="submission" date="2013-12" db="EMBL/GenBank/DDBJ databases">
        <authorList>
            <person name="Schubert J."/>
        </authorList>
    </citation>
    <scope>NUCLEOTIDE SEQUENCE</scope>
</reference>